<keyword evidence="3" id="KW-1185">Reference proteome</keyword>
<protein>
    <recommendedName>
        <fullName evidence="1">PHR domain-containing protein</fullName>
    </recommendedName>
</protein>
<comment type="caution">
    <text evidence="2">The sequence shown here is derived from an EMBL/GenBank/DDBJ whole genome shotgun (WGS) entry which is preliminary data.</text>
</comment>
<reference evidence="2" key="1">
    <citation type="submission" date="2021-06" db="EMBL/GenBank/DDBJ databases">
        <authorList>
            <person name="Hodson N. C."/>
            <person name="Mongue J. A."/>
            <person name="Jaron S. K."/>
        </authorList>
    </citation>
    <scope>NUCLEOTIDE SEQUENCE</scope>
</reference>
<dbReference type="AlphaFoldDB" id="A0A8J2K0K8"/>
<feature type="non-terminal residue" evidence="2">
    <location>
        <position position="1"/>
    </location>
</feature>
<feature type="non-terminal residue" evidence="2">
    <location>
        <position position="40"/>
    </location>
</feature>
<dbReference type="Pfam" id="PF08005">
    <property type="entry name" value="PHR"/>
    <property type="match status" value="1"/>
</dbReference>
<dbReference type="Proteomes" id="UP000708208">
    <property type="component" value="Unassembled WGS sequence"/>
</dbReference>
<sequence>QQVETRWGYNGLSDQIRFTTDRRIYVVGFGLYGGLYGTKE</sequence>
<evidence type="ECO:0000313" key="3">
    <source>
        <dbReference type="Proteomes" id="UP000708208"/>
    </source>
</evidence>
<dbReference type="EMBL" id="CAJVCH010122751">
    <property type="protein sequence ID" value="CAG7725490.1"/>
    <property type="molecule type" value="Genomic_DNA"/>
</dbReference>
<proteinExistence type="predicted"/>
<feature type="domain" description="PHR" evidence="1">
    <location>
        <begin position="1"/>
        <end position="37"/>
    </location>
</feature>
<accession>A0A8J2K0K8</accession>
<dbReference type="OrthoDB" id="636773at2759"/>
<gene>
    <name evidence="2" type="ORF">AFUS01_LOCUS14445</name>
</gene>
<name>A0A8J2K0K8_9HEXA</name>
<evidence type="ECO:0000313" key="2">
    <source>
        <dbReference type="EMBL" id="CAG7725490.1"/>
    </source>
</evidence>
<dbReference type="InterPro" id="IPR012983">
    <property type="entry name" value="PHR"/>
</dbReference>
<evidence type="ECO:0000259" key="1">
    <source>
        <dbReference type="Pfam" id="PF08005"/>
    </source>
</evidence>
<organism evidence="2 3">
    <name type="scientific">Allacma fusca</name>
    <dbReference type="NCBI Taxonomy" id="39272"/>
    <lineage>
        <taxon>Eukaryota</taxon>
        <taxon>Metazoa</taxon>
        <taxon>Ecdysozoa</taxon>
        <taxon>Arthropoda</taxon>
        <taxon>Hexapoda</taxon>
        <taxon>Collembola</taxon>
        <taxon>Symphypleona</taxon>
        <taxon>Sminthuridae</taxon>
        <taxon>Allacma</taxon>
    </lineage>
</organism>